<evidence type="ECO:0000256" key="9">
    <source>
        <dbReference type="ARBA" id="ARBA00022833"/>
    </source>
</evidence>
<dbReference type="GO" id="GO:0004176">
    <property type="term" value="F:ATP-dependent peptidase activity"/>
    <property type="evidence" value="ECO:0007669"/>
    <property type="project" value="InterPro"/>
</dbReference>
<dbReference type="GO" id="GO:0004222">
    <property type="term" value="F:metalloendopeptidase activity"/>
    <property type="evidence" value="ECO:0007669"/>
    <property type="project" value="InterPro"/>
</dbReference>
<dbReference type="STRING" id="1122169.Lsha_1855"/>
<comment type="caution">
    <text evidence="15">Lacks conserved residue(s) required for the propagation of feature annotation.</text>
</comment>
<evidence type="ECO:0000256" key="17">
    <source>
        <dbReference type="SAM" id="MobiDB-lite"/>
    </source>
</evidence>
<dbReference type="NCBIfam" id="NF008004">
    <property type="entry name" value="PRK10733.1"/>
    <property type="match status" value="1"/>
</dbReference>
<evidence type="ECO:0000256" key="12">
    <source>
        <dbReference type="ARBA" id="ARBA00023049"/>
    </source>
</evidence>
<dbReference type="Pfam" id="PF17862">
    <property type="entry name" value="AAA_lid_3"/>
    <property type="match status" value="1"/>
</dbReference>
<evidence type="ECO:0000256" key="3">
    <source>
        <dbReference type="ARBA" id="ARBA00022475"/>
    </source>
</evidence>
<keyword evidence="5 15" id="KW-0812">Transmembrane</keyword>
<dbReference type="AlphaFoldDB" id="A0A0W0YQL0"/>
<dbReference type="GO" id="GO:0008270">
    <property type="term" value="F:zinc ion binding"/>
    <property type="evidence" value="ECO:0007669"/>
    <property type="project" value="UniProtKB-UniRule"/>
</dbReference>
<comment type="subcellular location">
    <subcellularLocation>
        <location evidence="15">Cell membrane</location>
        <topology evidence="15">Multi-pass membrane protein</topology>
        <orientation evidence="15">Cytoplasmic side</orientation>
    </subcellularLocation>
    <subcellularLocation>
        <location evidence="1">Membrane</location>
    </subcellularLocation>
</comment>
<evidence type="ECO:0000256" key="16">
    <source>
        <dbReference type="RuleBase" id="RU003651"/>
    </source>
</evidence>
<feature type="domain" description="AAA+ ATPase" evidence="18">
    <location>
        <begin position="185"/>
        <end position="324"/>
    </location>
</feature>
<dbReference type="HAMAP" id="MF_01458">
    <property type="entry name" value="FtsH"/>
    <property type="match status" value="1"/>
</dbReference>
<dbReference type="FunFam" id="3.40.50.300:FF:000001">
    <property type="entry name" value="ATP-dependent zinc metalloprotease FtsH"/>
    <property type="match status" value="1"/>
</dbReference>
<dbReference type="SUPFAM" id="SSF140990">
    <property type="entry name" value="FtsH protease domain-like"/>
    <property type="match status" value="1"/>
</dbReference>
<dbReference type="InterPro" id="IPR000642">
    <property type="entry name" value="Peptidase_M41"/>
</dbReference>
<keyword evidence="12 15" id="KW-0482">Metalloprotease</keyword>
<dbReference type="GO" id="GO:0005886">
    <property type="term" value="C:plasma membrane"/>
    <property type="evidence" value="ECO:0007669"/>
    <property type="project" value="UniProtKB-SubCell"/>
</dbReference>
<comment type="similarity">
    <text evidence="16">Belongs to the AAA ATPase family.</text>
</comment>
<dbReference type="EMBL" id="LNYW01000049">
    <property type="protein sequence ID" value="KTD59159.1"/>
    <property type="molecule type" value="Genomic_DNA"/>
</dbReference>
<evidence type="ECO:0000256" key="15">
    <source>
        <dbReference type="HAMAP-Rule" id="MF_01458"/>
    </source>
</evidence>
<evidence type="ECO:0000259" key="18">
    <source>
        <dbReference type="SMART" id="SM00382"/>
    </source>
</evidence>
<feature type="region of interest" description="Disordered" evidence="17">
    <location>
        <begin position="593"/>
        <end position="636"/>
    </location>
</feature>
<dbReference type="InterPro" id="IPR003960">
    <property type="entry name" value="ATPase_AAA_CS"/>
</dbReference>
<evidence type="ECO:0000256" key="8">
    <source>
        <dbReference type="ARBA" id="ARBA00022801"/>
    </source>
</evidence>
<dbReference type="NCBIfam" id="TIGR01241">
    <property type="entry name" value="FtsH_fam"/>
    <property type="match status" value="1"/>
</dbReference>
<dbReference type="FunFam" id="1.10.8.60:FF:000001">
    <property type="entry name" value="ATP-dependent zinc metalloprotease FtsH"/>
    <property type="match status" value="1"/>
</dbReference>
<dbReference type="CDD" id="cd19501">
    <property type="entry name" value="RecA-like_FtsH"/>
    <property type="match status" value="1"/>
</dbReference>
<feature type="binding site" evidence="15">
    <location>
        <position position="493"/>
    </location>
    <ligand>
        <name>Zn(2+)</name>
        <dbReference type="ChEBI" id="CHEBI:29105"/>
        <note>catalytic</note>
    </ligand>
</feature>
<dbReference type="InterPro" id="IPR037219">
    <property type="entry name" value="Peptidase_M41-like"/>
</dbReference>
<evidence type="ECO:0000256" key="2">
    <source>
        <dbReference type="ARBA" id="ARBA00010044"/>
    </source>
</evidence>
<comment type="cofactor">
    <cofactor evidence="15">
        <name>Zn(2+)</name>
        <dbReference type="ChEBI" id="CHEBI:29105"/>
    </cofactor>
    <text evidence="15">Binds 1 zinc ion per subunit.</text>
</comment>
<evidence type="ECO:0000313" key="20">
    <source>
        <dbReference type="Proteomes" id="UP000054600"/>
    </source>
</evidence>
<keyword evidence="19" id="KW-0131">Cell cycle</keyword>
<feature type="binding site" evidence="15">
    <location>
        <position position="415"/>
    </location>
    <ligand>
        <name>Zn(2+)</name>
        <dbReference type="ChEBI" id="CHEBI:29105"/>
        <note>catalytic</note>
    </ligand>
</feature>
<dbReference type="GO" id="GO:0005524">
    <property type="term" value="F:ATP binding"/>
    <property type="evidence" value="ECO:0007669"/>
    <property type="project" value="UniProtKB-UniRule"/>
</dbReference>
<keyword evidence="4 15" id="KW-0645">Protease</keyword>
<protein>
    <recommendedName>
        <fullName evidence="15">ATP-dependent zinc metalloprotease FtsH</fullName>
        <ecNumber evidence="15">3.4.24.-</ecNumber>
    </recommendedName>
</protein>
<evidence type="ECO:0000256" key="14">
    <source>
        <dbReference type="ARBA" id="ARBA00061570"/>
    </source>
</evidence>
<sequence>MVKNLFLWLIIAIVLVSVFSNFGPRNSVAEKVSYSQFLKEVDQGMVNSVTIEDNKIIKGMTKNNKRFVTYMPMQDNALLGELLKGKVDVSGQEKQQESFLLHLFINWFPMLLLIGVWIFFMRQMQGGGGRGAMSFGRSRARLLGEDQVKVTFADVAGVDEAKDEVKELVDFLRDPTKFQNLGGRIPRGVLLVGSPGTGKTLLAKAVAGEAKVPFFTISGSDFVEMFVGVGASRVRDMFEQAKKHAPCIIFIDEIDAVGRHRGAGLGGGHDEREQTLNQLLVEMDGFEGSEGVIVVAATNRPDVLDPALLRPGRFDRQVVVPLPDIRGREQILRVHLQKVPVDNNVEVMDIARGTPGFSGADLANLVNEAALFAARANKRKVGMLELDKAKDKIMMGTERRSMVMDDNEKKLTAYHEAGHAIVGLSVPEHDPVYKVSIIPRGRALGVTMFLPEQDRYSHSKRRLESQLSSLFGGRIAEELIFGIESVTTGASNDIMRSTEIARKMVTSWGLSTLGPLTFGEEEEEVFLGRSMNKRKEMSDRTAQQIDDEVRAIIDRNYQRAKEILVANMDKLHLMAESLIKYETIDTKQIAEIMSGKEPSPPADWGSSKPIEKSEAVNEAPAKAVNGQTIEKPAEEL</sequence>
<dbReference type="PROSITE" id="PS00674">
    <property type="entry name" value="AAA"/>
    <property type="match status" value="1"/>
</dbReference>
<keyword evidence="6 15" id="KW-0479">Metal-binding</keyword>
<dbReference type="InterPro" id="IPR005936">
    <property type="entry name" value="FtsH"/>
</dbReference>
<dbReference type="FunFam" id="1.20.58.760:FF:000001">
    <property type="entry name" value="ATP-dependent zinc metalloprotease FtsH"/>
    <property type="match status" value="1"/>
</dbReference>
<dbReference type="GO" id="GO:0016887">
    <property type="term" value="F:ATP hydrolysis activity"/>
    <property type="evidence" value="ECO:0007669"/>
    <property type="project" value="UniProtKB-UniRule"/>
</dbReference>
<keyword evidence="7 15" id="KW-0547">Nucleotide-binding</keyword>
<dbReference type="GO" id="GO:0051301">
    <property type="term" value="P:cell division"/>
    <property type="evidence" value="ECO:0007669"/>
    <property type="project" value="UniProtKB-KW"/>
</dbReference>
<keyword evidence="20" id="KW-1185">Reference proteome</keyword>
<dbReference type="PATRIC" id="fig|1122169.6.peg.2129"/>
<keyword evidence="19" id="KW-0132">Cell division</keyword>
<reference evidence="19 20" key="1">
    <citation type="submission" date="2015-11" db="EMBL/GenBank/DDBJ databases">
        <title>Genomic analysis of 38 Legionella species identifies large and diverse effector repertoires.</title>
        <authorList>
            <person name="Burstein D."/>
            <person name="Amaro F."/>
            <person name="Zusman T."/>
            <person name="Lifshitz Z."/>
            <person name="Cohen O."/>
            <person name="Gilbert J.A."/>
            <person name="Pupko T."/>
            <person name="Shuman H.A."/>
            <person name="Segal G."/>
        </authorList>
    </citation>
    <scope>NUCLEOTIDE SEQUENCE [LARGE SCALE GENOMIC DNA]</scope>
    <source>
        <strain evidence="19 20">ATCC 49655</strain>
    </source>
</reference>
<comment type="caution">
    <text evidence="19">The sequence shown here is derived from an EMBL/GenBank/DDBJ whole genome shotgun (WGS) entry which is preliminary data.</text>
</comment>
<dbReference type="GO" id="GO:0030163">
    <property type="term" value="P:protein catabolic process"/>
    <property type="evidence" value="ECO:0007669"/>
    <property type="project" value="UniProtKB-UniRule"/>
</dbReference>
<evidence type="ECO:0000256" key="7">
    <source>
        <dbReference type="ARBA" id="ARBA00022741"/>
    </source>
</evidence>
<feature type="active site" evidence="15">
    <location>
        <position position="416"/>
    </location>
</feature>
<accession>A0A0W0YQL0</accession>
<gene>
    <name evidence="19" type="primary">ftsH_2</name>
    <name evidence="15" type="synonym">ftsH</name>
    <name evidence="19" type="ORF">Lsha_1855</name>
</gene>
<dbReference type="InterPro" id="IPR003959">
    <property type="entry name" value="ATPase_AAA_core"/>
</dbReference>
<dbReference type="Pfam" id="PF01434">
    <property type="entry name" value="Peptidase_M41"/>
    <property type="match status" value="1"/>
</dbReference>
<dbReference type="SUPFAM" id="SSF52540">
    <property type="entry name" value="P-loop containing nucleoside triphosphate hydrolases"/>
    <property type="match status" value="1"/>
</dbReference>
<dbReference type="PANTHER" id="PTHR23076:SF97">
    <property type="entry name" value="ATP-DEPENDENT ZINC METALLOPROTEASE YME1L1"/>
    <property type="match status" value="1"/>
</dbReference>
<evidence type="ECO:0000256" key="10">
    <source>
        <dbReference type="ARBA" id="ARBA00022840"/>
    </source>
</evidence>
<dbReference type="RefSeq" id="WP_018578604.1">
    <property type="nucleotide sequence ID" value="NZ_KB892436.1"/>
</dbReference>
<evidence type="ECO:0000256" key="5">
    <source>
        <dbReference type="ARBA" id="ARBA00022692"/>
    </source>
</evidence>
<proteinExistence type="inferred from homology"/>
<dbReference type="InterPro" id="IPR003593">
    <property type="entry name" value="AAA+_ATPase"/>
</dbReference>
<dbReference type="PANTHER" id="PTHR23076">
    <property type="entry name" value="METALLOPROTEASE M41 FTSH"/>
    <property type="match status" value="1"/>
</dbReference>
<dbReference type="Gene3D" id="1.20.58.760">
    <property type="entry name" value="Peptidase M41"/>
    <property type="match status" value="1"/>
</dbReference>
<dbReference type="GO" id="GO:0006508">
    <property type="term" value="P:proteolysis"/>
    <property type="evidence" value="ECO:0007669"/>
    <property type="project" value="UniProtKB-KW"/>
</dbReference>
<dbReference type="eggNOG" id="COG0465">
    <property type="taxonomic scope" value="Bacteria"/>
</dbReference>
<comment type="similarity">
    <text evidence="14 15">In the central section; belongs to the AAA ATPase family.</text>
</comment>
<dbReference type="EC" id="3.4.24.-" evidence="15"/>
<keyword evidence="10 15" id="KW-0067">ATP-binding</keyword>
<dbReference type="InterPro" id="IPR011546">
    <property type="entry name" value="Pept_M41_FtsH_extracell"/>
</dbReference>
<evidence type="ECO:0000256" key="1">
    <source>
        <dbReference type="ARBA" id="ARBA00004370"/>
    </source>
</evidence>
<dbReference type="Gene3D" id="1.10.8.60">
    <property type="match status" value="1"/>
</dbReference>
<dbReference type="InterPro" id="IPR041569">
    <property type="entry name" value="AAA_lid_3"/>
</dbReference>
<comment type="subunit">
    <text evidence="15">Homohexamer.</text>
</comment>
<evidence type="ECO:0000256" key="6">
    <source>
        <dbReference type="ARBA" id="ARBA00022723"/>
    </source>
</evidence>
<dbReference type="InterPro" id="IPR027417">
    <property type="entry name" value="P-loop_NTPase"/>
</dbReference>
<evidence type="ECO:0000313" key="19">
    <source>
        <dbReference type="EMBL" id="KTD59159.1"/>
    </source>
</evidence>
<dbReference type="Pfam" id="PF00004">
    <property type="entry name" value="AAA"/>
    <property type="match status" value="1"/>
</dbReference>
<organism evidence="19 20">
    <name type="scientific">Legionella shakespearei DSM 23087</name>
    <dbReference type="NCBI Taxonomy" id="1122169"/>
    <lineage>
        <taxon>Bacteria</taxon>
        <taxon>Pseudomonadati</taxon>
        <taxon>Pseudomonadota</taxon>
        <taxon>Gammaproteobacteria</taxon>
        <taxon>Legionellales</taxon>
        <taxon>Legionellaceae</taxon>
        <taxon>Legionella</taxon>
    </lineage>
</organism>
<feature type="transmembrane region" description="Helical" evidence="15">
    <location>
        <begin position="99"/>
        <end position="120"/>
    </location>
</feature>
<evidence type="ECO:0000256" key="11">
    <source>
        <dbReference type="ARBA" id="ARBA00022989"/>
    </source>
</evidence>
<keyword evidence="11 15" id="KW-1133">Transmembrane helix</keyword>
<keyword evidence="8 15" id="KW-0378">Hydrolase</keyword>
<dbReference type="Gene3D" id="3.30.720.210">
    <property type="match status" value="1"/>
</dbReference>
<dbReference type="SMART" id="SM00382">
    <property type="entry name" value="AAA"/>
    <property type="match status" value="1"/>
</dbReference>
<keyword evidence="9 15" id="KW-0862">Zinc</keyword>
<dbReference type="Pfam" id="PF06480">
    <property type="entry name" value="FtsH_ext"/>
    <property type="match status" value="1"/>
</dbReference>
<keyword evidence="3 15" id="KW-1003">Cell membrane</keyword>
<comment type="function">
    <text evidence="15">Acts as a processive, ATP-dependent zinc metallopeptidase for both cytoplasmic and membrane proteins. Plays a role in the quality control of integral membrane proteins.</text>
</comment>
<feature type="binding site" evidence="15">
    <location>
        <begin position="193"/>
        <end position="200"/>
    </location>
    <ligand>
        <name>ATP</name>
        <dbReference type="ChEBI" id="CHEBI:30616"/>
    </ligand>
</feature>
<name>A0A0W0YQL0_9GAMM</name>
<dbReference type="Proteomes" id="UP000054600">
    <property type="component" value="Unassembled WGS sequence"/>
</dbReference>
<keyword evidence="13 15" id="KW-0472">Membrane</keyword>
<evidence type="ECO:0000256" key="4">
    <source>
        <dbReference type="ARBA" id="ARBA00022670"/>
    </source>
</evidence>
<feature type="binding site" evidence="15">
    <location>
        <position position="419"/>
    </location>
    <ligand>
        <name>Zn(2+)</name>
        <dbReference type="ChEBI" id="CHEBI:29105"/>
        <note>catalytic</note>
    </ligand>
</feature>
<dbReference type="Gene3D" id="3.40.50.300">
    <property type="entry name" value="P-loop containing nucleotide triphosphate hydrolases"/>
    <property type="match status" value="1"/>
</dbReference>
<evidence type="ECO:0000256" key="13">
    <source>
        <dbReference type="ARBA" id="ARBA00023136"/>
    </source>
</evidence>
<comment type="similarity">
    <text evidence="2 15">In the C-terminal section; belongs to the peptidase M41 family.</text>
</comment>